<name>A0ABY3RFH8_9BRAD</name>
<keyword evidence="2" id="KW-1185">Reference proteome</keyword>
<organism evidence="1 2">
    <name type="scientific">Bradyrhizobium ontarionense</name>
    <dbReference type="NCBI Taxonomy" id="2898149"/>
    <lineage>
        <taxon>Bacteria</taxon>
        <taxon>Pseudomonadati</taxon>
        <taxon>Pseudomonadota</taxon>
        <taxon>Alphaproteobacteria</taxon>
        <taxon>Hyphomicrobiales</taxon>
        <taxon>Nitrobacteraceae</taxon>
        <taxon>Bradyrhizobium</taxon>
    </lineage>
</organism>
<sequence length="130" mass="14298">MNGQSYHAKAKTAWGDALPDWVQALAEEADRTNARRVAERIGYSNAVVSYVIANKYPGDVERVAEKVRGALLGAKVMCPVMGEMDRDYCLDQQKIGDTGASSVRARLYRHCRGLGGVEKCPNSRIPEGQR</sequence>
<dbReference type="EMBL" id="CP088156">
    <property type="protein sequence ID" value="UFZ05478.1"/>
    <property type="molecule type" value="Genomic_DNA"/>
</dbReference>
<dbReference type="RefSeq" id="WP_231323619.1">
    <property type="nucleotide sequence ID" value="NZ_CP088156.1"/>
</dbReference>
<dbReference type="Proteomes" id="UP001431010">
    <property type="component" value="Chromosome"/>
</dbReference>
<evidence type="ECO:0000313" key="2">
    <source>
        <dbReference type="Proteomes" id="UP001431010"/>
    </source>
</evidence>
<reference evidence="1" key="1">
    <citation type="journal article" date="2024" name="Antonie Van Leeuwenhoek">
        <title>Bradyrhizobium ontarionense sp. nov., a novel bacterial symbiont isolated from Aeschynomene indica (Indian jointvetch), harbours photosynthesis, nitrogen fixation and nitrous oxide (N2O) reductase genes.</title>
        <authorList>
            <person name="Bromfield E.S.P."/>
            <person name="Cloutier S."/>
        </authorList>
    </citation>
    <scope>NUCLEOTIDE SEQUENCE</scope>
    <source>
        <strain evidence="1">A19</strain>
    </source>
</reference>
<evidence type="ECO:0000313" key="1">
    <source>
        <dbReference type="EMBL" id="UFZ05478.1"/>
    </source>
</evidence>
<gene>
    <name evidence="1" type="ORF">LQG66_03940</name>
</gene>
<proteinExistence type="predicted"/>
<dbReference type="Gene3D" id="1.10.260.40">
    <property type="entry name" value="lambda repressor-like DNA-binding domains"/>
    <property type="match status" value="1"/>
</dbReference>
<protein>
    <submittedName>
        <fullName evidence="1">Transcriptional regulator</fullName>
    </submittedName>
</protein>
<accession>A0ABY3RFH8</accession>
<dbReference type="InterPro" id="IPR010982">
    <property type="entry name" value="Lambda_DNA-bd_dom_sf"/>
</dbReference>